<comment type="caution">
    <text evidence="3">The sequence shown here is derived from an EMBL/GenBank/DDBJ whole genome shotgun (WGS) entry which is preliminary data.</text>
</comment>
<dbReference type="InterPro" id="IPR045179">
    <property type="entry name" value="YgfZ/GcvT"/>
</dbReference>
<dbReference type="InterPro" id="IPR057460">
    <property type="entry name" value="CAF17_C"/>
</dbReference>
<dbReference type="InterPro" id="IPR027266">
    <property type="entry name" value="TrmE/GcvT-like"/>
</dbReference>
<keyword evidence="1" id="KW-0809">Transit peptide</keyword>
<evidence type="ECO:0000259" key="2">
    <source>
        <dbReference type="Pfam" id="PF25455"/>
    </source>
</evidence>
<evidence type="ECO:0000256" key="1">
    <source>
        <dbReference type="ARBA" id="ARBA00022946"/>
    </source>
</evidence>
<dbReference type="InterPro" id="IPR017703">
    <property type="entry name" value="YgfZ/GCV_T_CS"/>
</dbReference>
<dbReference type="RefSeq" id="WP_165136523.1">
    <property type="nucleotide sequence ID" value="NZ_CP049250.1"/>
</dbReference>
<proteinExistence type="predicted"/>
<dbReference type="Gene3D" id="3.30.1360.120">
    <property type="entry name" value="Probable tRNA modification gtpase trme, domain 1"/>
    <property type="match status" value="1"/>
</dbReference>
<dbReference type="AlphaFoldDB" id="A0A7W6LDY8"/>
<dbReference type="EMBL" id="JACIEC010000001">
    <property type="protein sequence ID" value="MBB4142636.1"/>
    <property type="molecule type" value="Genomic_DNA"/>
</dbReference>
<dbReference type="GO" id="GO:0016226">
    <property type="term" value="P:iron-sulfur cluster assembly"/>
    <property type="evidence" value="ECO:0007669"/>
    <property type="project" value="TreeGrafter"/>
</dbReference>
<protein>
    <recommendedName>
        <fullName evidence="2">CAF17 C-terminal domain-containing protein</fullName>
    </recommendedName>
</protein>
<keyword evidence="4" id="KW-1185">Reference proteome</keyword>
<organism evidence="3 4">
    <name type="scientific">Rhizobium rhizoryzae</name>
    <dbReference type="NCBI Taxonomy" id="451876"/>
    <lineage>
        <taxon>Bacteria</taxon>
        <taxon>Pseudomonadati</taxon>
        <taxon>Pseudomonadota</taxon>
        <taxon>Alphaproteobacteria</taxon>
        <taxon>Hyphomicrobiales</taxon>
        <taxon>Rhizobiaceae</taxon>
        <taxon>Rhizobium/Agrobacterium group</taxon>
        <taxon>Rhizobium</taxon>
    </lineage>
</organism>
<dbReference type="Proteomes" id="UP000519897">
    <property type="component" value="Unassembled WGS sequence"/>
</dbReference>
<gene>
    <name evidence="3" type="ORF">GGQ72_001135</name>
</gene>
<sequence length="280" mass="29733">MPSASLSDRSFIHIGGADAQSFLHNLITTDVNGLPAGEARPGALLTPQGKILFDFLIWRTGEGFTLECQSGIADVLLKRLTMYKLRAAVSLSATTGSVRLIWGEEADSAQGILDAAFAKAGLRVLRQPEPEAPDSREAYDRLRIQAGLATAPQDYALQDAFPHDVLMDLNGGLSFRKGCYVGQEVVSRMQHRGTARRRVVQIKSDHPLPETGTELTAGGKPIGHLGTVVGNRALAIVRIDRAGDAMANAVPILAGEVVVSLTLPGWTGLSFPTNADGADA</sequence>
<dbReference type="Gene3D" id="2.40.30.160">
    <property type="match status" value="1"/>
</dbReference>
<evidence type="ECO:0000313" key="4">
    <source>
        <dbReference type="Proteomes" id="UP000519897"/>
    </source>
</evidence>
<dbReference type="SUPFAM" id="SSF103025">
    <property type="entry name" value="Folate-binding domain"/>
    <property type="match status" value="1"/>
</dbReference>
<dbReference type="Pfam" id="PF25455">
    <property type="entry name" value="Beta-barrel_CAF17_C"/>
    <property type="match status" value="1"/>
</dbReference>
<dbReference type="PANTHER" id="PTHR22602:SF0">
    <property type="entry name" value="TRANSFERASE CAF17, MITOCHONDRIAL-RELATED"/>
    <property type="match status" value="1"/>
</dbReference>
<reference evidence="3 4" key="1">
    <citation type="submission" date="2020-08" db="EMBL/GenBank/DDBJ databases">
        <title>Genomic Encyclopedia of Type Strains, Phase IV (KMG-IV): sequencing the most valuable type-strain genomes for metagenomic binning, comparative biology and taxonomic classification.</title>
        <authorList>
            <person name="Goeker M."/>
        </authorList>
    </citation>
    <scope>NUCLEOTIDE SEQUENCE [LARGE SCALE GENOMIC DNA]</scope>
    <source>
        <strain evidence="3 4">DSM 29514</strain>
    </source>
</reference>
<feature type="domain" description="CAF17 C-terminal" evidence="2">
    <location>
        <begin position="196"/>
        <end position="267"/>
    </location>
</feature>
<accession>A0A7W6LDY8</accession>
<name>A0A7W6LDY8_9HYPH</name>
<dbReference type="PANTHER" id="PTHR22602">
    <property type="entry name" value="TRANSFERASE CAF17, MITOCHONDRIAL-RELATED"/>
    <property type="match status" value="1"/>
</dbReference>
<dbReference type="NCBIfam" id="TIGR03317">
    <property type="entry name" value="ygfZ_signature"/>
    <property type="match status" value="1"/>
</dbReference>
<evidence type="ECO:0000313" key="3">
    <source>
        <dbReference type="EMBL" id="MBB4142636.1"/>
    </source>
</evidence>